<dbReference type="RefSeq" id="WP_123521958.1">
    <property type="nucleotide sequence ID" value="NZ_JBHLWF010000031.1"/>
</dbReference>
<keyword evidence="3" id="KW-1185">Reference proteome</keyword>
<name>A0A4V3UUC0_9GAMM</name>
<evidence type="ECO:0000256" key="1">
    <source>
        <dbReference type="SAM" id="MobiDB-lite"/>
    </source>
</evidence>
<evidence type="ECO:0000313" key="2">
    <source>
        <dbReference type="EMBL" id="TCS99279.1"/>
    </source>
</evidence>
<dbReference type="EMBL" id="SMAF01000006">
    <property type="protein sequence ID" value="TCS99279.1"/>
    <property type="molecule type" value="Genomic_DNA"/>
</dbReference>
<dbReference type="AlphaFoldDB" id="A0A4V3UUC0"/>
<feature type="region of interest" description="Disordered" evidence="1">
    <location>
        <begin position="1"/>
        <end position="22"/>
    </location>
</feature>
<proteinExistence type="predicted"/>
<evidence type="ECO:0000313" key="3">
    <source>
        <dbReference type="Proteomes" id="UP000294599"/>
    </source>
</evidence>
<gene>
    <name evidence="2" type="ORF">EDC25_106117</name>
</gene>
<dbReference type="Proteomes" id="UP000294599">
    <property type="component" value="Unassembled WGS sequence"/>
</dbReference>
<organism evidence="2 3">
    <name type="scientific">Pseudofulvimonas gallinarii</name>
    <dbReference type="NCBI Taxonomy" id="634155"/>
    <lineage>
        <taxon>Bacteria</taxon>
        <taxon>Pseudomonadati</taxon>
        <taxon>Pseudomonadota</taxon>
        <taxon>Gammaproteobacteria</taxon>
        <taxon>Lysobacterales</taxon>
        <taxon>Rhodanobacteraceae</taxon>
        <taxon>Pseudofulvimonas</taxon>
    </lineage>
</organism>
<comment type="caution">
    <text evidence="2">The sequence shown here is derived from an EMBL/GenBank/DDBJ whole genome shotgun (WGS) entry which is preliminary data.</text>
</comment>
<protein>
    <submittedName>
        <fullName evidence="2">Uncharacterized protein</fullName>
    </submittedName>
</protein>
<sequence length="88" mass="10112">MTNSAQSLNAPEPAPAWKPEDAALPEEAFEALRRSLPEPERRALTRARLELVAQRLKERLSHKPWYRERAESDPGFWNTLAASRFNDV</sequence>
<reference evidence="2 3" key="1">
    <citation type="submission" date="2019-03" db="EMBL/GenBank/DDBJ databases">
        <title>Genomic Encyclopedia of Type Strains, Phase IV (KMG-IV): sequencing the most valuable type-strain genomes for metagenomic binning, comparative biology and taxonomic classification.</title>
        <authorList>
            <person name="Goeker M."/>
        </authorList>
    </citation>
    <scope>NUCLEOTIDE SEQUENCE [LARGE SCALE GENOMIC DNA]</scope>
    <source>
        <strain evidence="2 3">DSM 21944</strain>
    </source>
</reference>
<accession>A0A4V3UUC0</accession>